<dbReference type="PANTHER" id="PTHR24321">
    <property type="entry name" value="DEHYDROGENASES, SHORT CHAIN"/>
    <property type="match status" value="1"/>
</dbReference>
<accession>A0ABW7TM71</accession>
<evidence type="ECO:0000259" key="4">
    <source>
        <dbReference type="SMART" id="SM00822"/>
    </source>
</evidence>
<dbReference type="SUPFAM" id="SSF51735">
    <property type="entry name" value="NAD(P)-binding Rossmann-fold domains"/>
    <property type="match status" value="1"/>
</dbReference>
<dbReference type="InterPro" id="IPR020904">
    <property type="entry name" value="Sc_DH/Rdtase_CS"/>
</dbReference>
<keyword evidence="2 5" id="KW-0560">Oxidoreductase</keyword>
<keyword evidence="6" id="KW-1185">Reference proteome</keyword>
<dbReference type="Gene3D" id="3.40.50.720">
    <property type="entry name" value="NAD(P)-binding Rossmann-like Domain"/>
    <property type="match status" value="1"/>
</dbReference>
<dbReference type="PRINTS" id="PR00080">
    <property type="entry name" value="SDRFAMILY"/>
</dbReference>
<dbReference type="RefSeq" id="WP_174375578.1">
    <property type="nucleotide sequence ID" value="NZ_JBIRUQ010000003.1"/>
</dbReference>
<dbReference type="PANTHER" id="PTHR24321:SF8">
    <property type="entry name" value="ESTRADIOL 17-BETA-DEHYDROGENASE 8-RELATED"/>
    <property type="match status" value="1"/>
</dbReference>
<keyword evidence="3" id="KW-0520">NAD</keyword>
<sequence length="264" mass="26795">MSTPGQNAIIIGGASGIGWATAQLLAARGDTVIIADLDGAAAGTRATELGGNTTGHQVEVTDEQAMRALFETVAADHGPIGTVVDCAGISHPGTIADLSLADWKATVDVCLTGAFLTVKNAAHTVRDGGSIALVASLNGRQPGVGMGAYCSAKAGVLMLTEVAAMELAPRGIRVNAVNPGFVHTPLTYGATLVPGLVDEYIENTPLGRAGTPEDVARTITFLTSGDAGWMTGAAIDLNGGAHTMRYPNIVERVAEMTATGTVSE</sequence>
<dbReference type="Proteomes" id="UP001611263">
    <property type="component" value="Unassembled WGS sequence"/>
</dbReference>
<dbReference type="Pfam" id="PF13561">
    <property type="entry name" value="adh_short_C2"/>
    <property type="match status" value="1"/>
</dbReference>
<dbReference type="CDD" id="cd05233">
    <property type="entry name" value="SDR_c"/>
    <property type="match status" value="1"/>
</dbReference>
<evidence type="ECO:0000313" key="6">
    <source>
        <dbReference type="Proteomes" id="UP001611263"/>
    </source>
</evidence>
<comment type="similarity">
    <text evidence="1">Belongs to the short-chain dehydrogenases/reductases (SDR) family.</text>
</comment>
<dbReference type="SMART" id="SM00822">
    <property type="entry name" value="PKS_KR"/>
    <property type="match status" value="1"/>
</dbReference>
<organism evidence="5 6">
    <name type="scientific">Nocardia carnea</name>
    <dbReference type="NCBI Taxonomy" id="37328"/>
    <lineage>
        <taxon>Bacteria</taxon>
        <taxon>Bacillati</taxon>
        <taxon>Actinomycetota</taxon>
        <taxon>Actinomycetes</taxon>
        <taxon>Mycobacteriales</taxon>
        <taxon>Nocardiaceae</taxon>
        <taxon>Nocardia</taxon>
    </lineage>
</organism>
<proteinExistence type="inferred from homology"/>
<name>A0ABW7TM71_9NOCA</name>
<gene>
    <name evidence="5" type="ORF">ACH4WX_14665</name>
</gene>
<dbReference type="PRINTS" id="PR00081">
    <property type="entry name" value="GDHRDH"/>
</dbReference>
<dbReference type="InterPro" id="IPR036291">
    <property type="entry name" value="NAD(P)-bd_dom_sf"/>
</dbReference>
<evidence type="ECO:0000256" key="1">
    <source>
        <dbReference type="ARBA" id="ARBA00006484"/>
    </source>
</evidence>
<dbReference type="PROSITE" id="PS00061">
    <property type="entry name" value="ADH_SHORT"/>
    <property type="match status" value="1"/>
</dbReference>
<dbReference type="GO" id="GO:0016491">
    <property type="term" value="F:oxidoreductase activity"/>
    <property type="evidence" value="ECO:0007669"/>
    <property type="project" value="UniProtKB-KW"/>
</dbReference>
<comment type="caution">
    <text evidence="5">The sequence shown here is derived from an EMBL/GenBank/DDBJ whole genome shotgun (WGS) entry which is preliminary data.</text>
</comment>
<feature type="domain" description="Ketoreductase" evidence="4">
    <location>
        <begin position="6"/>
        <end position="180"/>
    </location>
</feature>
<reference evidence="5 6" key="1">
    <citation type="submission" date="2024-10" db="EMBL/GenBank/DDBJ databases">
        <title>The Natural Products Discovery Center: Release of the First 8490 Sequenced Strains for Exploring Actinobacteria Biosynthetic Diversity.</title>
        <authorList>
            <person name="Kalkreuter E."/>
            <person name="Kautsar S.A."/>
            <person name="Yang D."/>
            <person name="Bader C.D."/>
            <person name="Teijaro C.N."/>
            <person name="Fluegel L."/>
            <person name="Davis C.M."/>
            <person name="Simpson J.R."/>
            <person name="Lauterbach L."/>
            <person name="Steele A.D."/>
            <person name="Gui C."/>
            <person name="Meng S."/>
            <person name="Li G."/>
            <person name="Viehrig K."/>
            <person name="Ye F."/>
            <person name="Su P."/>
            <person name="Kiefer A.F."/>
            <person name="Nichols A."/>
            <person name="Cepeda A.J."/>
            <person name="Yan W."/>
            <person name="Fan B."/>
            <person name="Jiang Y."/>
            <person name="Adhikari A."/>
            <person name="Zheng C.-J."/>
            <person name="Schuster L."/>
            <person name="Cowan T.M."/>
            <person name="Smanski M.J."/>
            <person name="Chevrette M.G."/>
            <person name="De Carvalho L.P.S."/>
            <person name="Shen B."/>
        </authorList>
    </citation>
    <scope>NUCLEOTIDE SEQUENCE [LARGE SCALE GENOMIC DNA]</scope>
    <source>
        <strain evidence="5 6">NPDC020568</strain>
    </source>
</reference>
<evidence type="ECO:0000313" key="5">
    <source>
        <dbReference type="EMBL" id="MFI1461950.1"/>
    </source>
</evidence>
<dbReference type="EC" id="1.1.1.-" evidence="5"/>
<dbReference type="InterPro" id="IPR057326">
    <property type="entry name" value="KR_dom"/>
</dbReference>
<evidence type="ECO:0000256" key="2">
    <source>
        <dbReference type="ARBA" id="ARBA00023002"/>
    </source>
</evidence>
<dbReference type="GeneID" id="93505182"/>
<evidence type="ECO:0000256" key="3">
    <source>
        <dbReference type="ARBA" id="ARBA00023027"/>
    </source>
</evidence>
<dbReference type="InterPro" id="IPR002347">
    <property type="entry name" value="SDR_fam"/>
</dbReference>
<protein>
    <submittedName>
        <fullName evidence="5">SDR family NAD(P)-dependent oxidoreductase</fullName>
        <ecNumber evidence="5">1.1.1.-</ecNumber>
    </submittedName>
</protein>
<dbReference type="EMBL" id="JBIRUQ010000003">
    <property type="protein sequence ID" value="MFI1461950.1"/>
    <property type="molecule type" value="Genomic_DNA"/>
</dbReference>